<dbReference type="AlphaFoldDB" id="A0AAD7DAE0"/>
<accession>A0AAD7DAE0</accession>
<protein>
    <submittedName>
        <fullName evidence="2">Uncharacterized protein</fullName>
    </submittedName>
</protein>
<gene>
    <name evidence="2" type="ORF">B0H17DRAFT_1136611</name>
</gene>
<evidence type="ECO:0000256" key="1">
    <source>
        <dbReference type="SAM" id="MobiDB-lite"/>
    </source>
</evidence>
<reference evidence="2" key="1">
    <citation type="submission" date="2023-03" db="EMBL/GenBank/DDBJ databases">
        <title>Massive genome expansion in bonnet fungi (Mycena s.s.) driven by repeated elements and novel gene families across ecological guilds.</title>
        <authorList>
            <consortium name="Lawrence Berkeley National Laboratory"/>
            <person name="Harder C.B."/>
            <person name="Miyauchi S."/>
            <person name="Viragh M."/>
            <person name="Kuo A."/>
            <person name="Thoen E."/>
            <person name="Andreopoulos B."/>
            <person name="Lu D."/>
            <person name="Skrede I."/>
            <person name="Drula E."/>
            <person name="Henrissat B."/>
            <person name="Morin E."/>
            <person name="Kohler A."/>
            <person name="Barry K."/>
            <person name="LaButti K."/>
            <person name="Morin E."/>
            <person name="Salamov A."/>
            <person name="Lipzen A."/>
            <person name="Mereny Z."/>
            <person name="Hegedus B."/>
            <person name="Baldrian P."/>
            <person name="Stursova M."/>
            <person name="Weitz H."/>
            <person name="Taylor A."/>
            <person name="Grigoriev I.V."/>
            <person name="Nagy L.G."/>
            <person name="Martin F."/>
            <person name="Kauserud H."/>
        </authorList>
    </citation>
    <scope>NUCLEOTIDE SEQUENCE</scope>
    <source>
        <strain evidence="2">CBHHK067</strain>
    </source>
</reference>
<evidence type="ECO:0000313" key="2">
    <source>
        <dbReference type="EMBL" id="KAJ7686946.1"/>
    </source>
</evidence>
<evidence type="ECO:0000313" key="3">
    <source>
        <dbReference type="Proteomes" id="UP001221757"/>
    </source>
</evidence>
<feature type="region of interest" description="Disordered" evidence="1">
    <location>
        <begin position="1"/>
        <end position="106"/>
    </location>
</feature>
<keyword evidence="3" id="KW-1185">Reference proteome</keyword>
<feature type="compositionally biased region" description="Polar residues" evidence="1">
    <location>
        <begin position="11"/>
        <end position="26"/>
    </location>
</feature>
<sequence length="390" mass="43166">MADLGQGPVERSTTVGSLGQMASSTRGPDFAQCECSRCGAGSDPVSRSTRRQHTEEDRERKLKRTQPSPGPSVSARDFMAKRKKASRADPPAAENSDAIGSFADLPAHLPPIENAELGLHPPSFESPDDVTMTDFSILPAVVDRTTESSSHIPSSPILEHPMEVDVSPELYTNLLEPRDSLAEESPFWFWQLILITTAWLHLHFHTPHRACTLLLKVLRHIFMSLSLVTAEDKVPVTLTTTFKRLGLNENFEIRAICPQCRRAYPEESPADLMCSHCAIPLFNTPPPPTSTAIPLLASTKPKTKKPRPVLQAPYLPLSSQIIEFLNQEGNEVDCESYLRRTHVPGKMRDIQDGAICQSLKGPDGRKFFETEPDRPDPDELRIGVCFGEDG</sequence>
<dbReference type="EMBL" id="JARKIE010000092">
    <property type="protein sequence ID" value="KAJ7686946.1"/>
    <property type="molecule type" value="Genomic_DNA"/>
</dbReference>
<organism evidence="2 3">
    <name type="scientific">Mycena rosella</name>
    <name type="common">Pink bonnet</name>
    <name type="synonym">Agaricus rosellus</name>
    <dbReference type="NCBI Taxonomy" id="1033263"/>
    <lineage>
        <taxon>Eukaryota</taxon>
        <taxon>Fungi</taxon>
        <taxon>Dikarya</taxon>
        <taxon>Basidiomycota</taxon>
        <taxon>Agaricomycotina</taxon>
        <taxon>Agaricomycetes</taxon>
        <taxon>Agaricomycetidae</taxon>
        <taxon>Agaricales</taxon>
        <taxon>Marasmiineae</taxon>
        <taxon>Mycenaceae</taxon>
        <taxon>Mycena</taxon>
    </lineage>
</organism>
<dbReference type="Proteomes" id="UP001221757">
    <property type="component" value="Unassembled WGS sequence"/>
</dbReference>
<proteinExistence type="predicted"/>
<name>A0AAD7DAE0_MYCRO</name>
<comment type="caution">
    <text evidence="2">The sequence shown here is derived from an EMBL/GenBank/DDBJ whole genome shotgun (WGS) entry which is preliminary data.</text>
</comment>